<proteinExistence type="predicted"/>
<dbReference type="Proteomes" id="UP000558688">
    <property type="component" value="Unassembled WGS sequence"/>
</dbReference>
<evidence type="ECO:0000313" key="2">
    <source>
        <dbReference type="Proteomes" id="UP000558688"/>
    </source>
</evidence>
<organism evidence="1 2">
    <name type="scientific">Fusarium oxysporum</name>
    <name type="common">Fusarium vascular wilt</name>
    <dbReference type="NCBI Taxonomy" id="5507"/>
    <lineage>
        <taxon>Eukaryota</taxon>
        <taxon>Fungi</taxon>
        <taxon>Dikarya</taxon>
        <taxon>Ascomycota</taxon>
        <taxon>Pezizomycotina</taxon>
        <taxon>Sordariomycetes</taxon>
        <taxon>Hypocreomycetidae</taxon>
        <taxon>Hypocreales</taxon>
        <taxon>Nectriaceae</taxon>
        <taxon>Fusarium</taxon>
        <taxon>Fusarium oxysporum species complex</taxon>
    </lineage>
</organism>
<name>A0A8H5AJW4_FUSOX</name>
<accession>A0A8H5AJW4</accession>
<dbReference type="EMBL" id="JAAFOW010000401">
    <property type="protein sequence ID" value="KAF5266393.1"/>
    <property type="molecule type" value="Genomic_DNA"/>
</dbReference>
<dbReference type="Gene3D" id="2.60.120.260">
    <property type="entry name" value="Galactose-binding domain-like"/>
    <property type="match status" value="1"/>
</dbReference>
<gene>
    <name evidence="1" type="ORF">FOXYS1_2767</name>
</gene>
<dbReference type="AlphaFoldDB" id="A0A8H5AJW4"/>
<evidence type="ECO:0000313" key="1">
    <source>
        <dbReference type="EMBL" id="KAF5266393.1"/>
    </source>
</evidence>
<sequence>MELLEYGNAWIWHPDYIDAGRGSAGRFLHFRKTLYVNKRFVHGGPVKGDEKRWFYDTINIAPFLQQEENHIAVHVLRFYQATTYAWTFARTPIGSLHIRSVDSSSETSRLNTDDTWKVAIDSCSNLRIDEPFDDFMNIFERVDKRKDSQLAWVNASMRELVWGCRGVFARA</sequence>
<comment type="caution">
    <text evidence="1">The sequence shown here is derived from an EMBL/GenBank/DDBJ whole genome shotgun (WGS) entry which is preliminary data.</text>
</comment>
<protein>
    <submittedName>
        <fullName evidence="1">Uncharacterized protein</fullName>
    </submittedName>
</protein>
<reference evidence="1" key="1">
    <citation type="submission" date="2020-02" db="EMBL/GenBank/DDBJ databases">
        <title>Identification and distribution of gene clusters putatively required for synthesis of sphingolipid metabolism inhibitors in phylogenetically diverse species of the filamentous fungus Fusarium.</title>
        <authorList>
            <person name="Kim H.-S."/>
            <person name="Busman M."/>
            <person name="Brown D.W."/>
            <person name="Divon H."/>
            <person name="Uhlig S."/>
            <person name="Proctor R.H."/>
        </authorList>
    </citation>
    <scope>NUCLEOTIDE SEQUENCE [LARGE SCALE GENOMIC DNA]</scope>
    <source>
        <strain evidence="1">NRRL 39464</strain>
    </source>
</reference>